<dbReference type="Pfam" id="PF00889">
    <property type="entry name" value="EF_TS"/>
    <property type="match status" value="1"/>
</dbReference>
<dbReference type="FunFam" id="1.10.286.20:FF:000001">
    <property type="entry name" value="Elongation factor Ts"/>
    <property type="match status" value="1"/>
</dbReference>
<evidence type="ECO:0000313" key="10">
    <source>
        <dbReference type="Proteomes" id="UP000777265"/>
    </source>
</evidence>
<dbReference type="Gene3D" id="1.10.286.20">
    <property type="match status" value="1"/>
</dbReference>
<evidence type="ECO:0000256" key="1">
    <source>
        <dbReference type="ARBA" id="ARBA00005532"/>
    </source>
</evidence>
<dbReference type="FunFam" id="1.10.8.10:FF:000001">
    <property type="entry name" value="Elongation factor Ts"/>
    <property type="match status" value="1"/>
</dbReference>
<dbReference type="PANTHER" id="PTHR11741:SF0">
    <property type="entry name" value="ELONGATION FACTOR TS, MITOCHONDRIAL"/>
    <property type="match status" value="1"/>
</dbReference>
<comment type="function">
    <text evidence="5 6">Associates with the EF-Tu.GDP complex and induces the exchange of GDP to GTP. It remains bound to the aminoacyl-tRNA.EF-Tu.GTP complex up to the GTP hydrolysis stage on the ribosome.</text>
</comment>
<dbReference type="InterPro" id="IPR036402">
    <property type="entry name" value="EF-Ts_dimer_sf"/>
</dbReference>
<evidence type="ECO:0000256" key="7">
    <source>
        <dbReference type="RuleBase" id="RU000643"/>
    </source>
</evidence>
<comment type="caution">
    <text evidence="9">The sequence shown here is derived from an EMBL/GenBank/DDBJ whole genome shotgun (WGS) entry which is preliminary data.</text>
</comment>
<evidence type="ECO:0000256" key="6">
    <source>
        <dbReference type="RuleBase" id="RU000642"/>
    </source>
</evidence>
<dbReference type="HAMAP" id="MF_00050">
    <property type="entry name" value="EF_Ts"/>
    <property type="match status" value="1"/>
</dbReference>
<protein>
    <recommendedName>
        <fullName evidence="2 5">Elongation factor Ts</fullName>
        <shortName evidence="5">EF-Ts</shortName>
    </recommendedName>
</protein>
<dbReference type="NCBIfam" id="TIGR00116">
    <property type="entry name" value="tsf"/>
    <property type="match status" value="1"/>
</dbReference>
<dbReference type="InterPro" id="IPR009060">
    <property type="entry name" value="UBA-like_sf"/>
</dbReference>
<dbReference type="InterPro" id="IPR018101">
    <property type="entry name" value="Transl_elong_Ts_CS"/>
</dbReference>
<reference evidence="9" key="2">
    <citation type="submission" date="2020-01" db="EMBL/GenBank/DDBJ databases">
        <authorList>
            <person name="Campanaro S."/>
        </authorList>
    </citation>
    <scope>NUCLEOTIDE SEQUENCE</scope>
    <source>
        <strain evidence="9">AS06rmzACSIP_7</strain>
    </source>
</reference>
<dbReference type="Gene3D" id="1.10.8.10">
    <property type="entry name" value="DNA helicase RuvA subunit, C-terminal domain"/>
    <property type="match status" value="1"/>
</dbReference>
<evidence type="ECO:0000256" key="5">
    <source>
        <dbReference type="HAMAP-Rule" id="MF_00050"/>
    </source>
</evidence>
<feature type="region of interest" description="Involved in Mg(2+) ion dislocation from EF-Tu" evidence="5">
    <location>
        <begin position="81"/>
        <end position="84"/>
    </location>
</feature>
<dbReference type="PANTHER" id="PTHR11741">
    <property type="entry name" value="ELONGATION FACTOR TS"/>
    <property type="match status" value="1"/>
</dbReference>
<dbReference type="GO" id="GO:0003746">
    <property type="term" value="F:translation elongation factor activity"/>
    <property type="evidence" value="ECO:0007669"/>
    <property type="project" value="UniProtKB-UniRule"/>
</dbReference>
<evidence type="ECO:0000313" key="9">
    <source>
        <dbReference type="EMBL" id="NLW36597.1"/>
    </source>
</evidence>
<dbReference type="Proteomes" id="UP000777265">
    <property type="component" value="Unassembled WGS sequence"/>
</dbReference>
<keyword evidence="4 5" id="KW-0648">Protein biosynthesis</keyword>
<proteinExistence type="inferred from homology"/>
<feature type="domain" description="Translation elongation factor EFTs/EF1B dimerisation" evidence="8">
    <location>
        <begin position="32"/>
        <end position="197"/>
    </location>
</feature>
<accession>A0A971M632</accession>
<dbReference type="SUPFAM" id="SSF54713">
    <property type="entry name" value="Elongation factor Ts (EF-Ts), dimerisation domain"/>
    <property type="match status" value="1"/>
</dbReference>
<sequence length="201" mass="22834">MEITAELVKKLREKTGVGLMDCKEALKQSSGDMEKAIEHLREKGLAKLQKHMGRVASEGVIASYIHTGSKVGTMVEVNCETDFVANTKDFQEFAKDLAMQITASTPLYVKREDIPEDVREKEKGIYRRQALESGKPEKIVDKIAEGKLEKFYQEVCLVEQPFIKNPDVTVKELLEELIVKMGEKILVNRFVRFQLGETLEE</sequence>
<keyword evidence="5" id="KW-0963">Cytoplasm</keyword>
<dbReference type="InterPro" id="IPR014039">
    <property type="entry name" value="Transl_elong_EFTs/EF1B_dimer"/>
</dbReference>
<evidence type="ECO:0000256" key="4">
    <source>
        <dbReference type="ARBA" id="ARBA00022917"/>
    </source>
</evidence>
<comment type="subcellular location">
    <subcellularLocation>
        <location evidence="5 7">Cytoplasm</location>
    </subcellularLocation>
</comment>
<dbReference type="CDD" id="cd14275">
    <property type="entry name" value="UBA_EF-Ts"/>
    <property type="match status" value="1"/>
</dbReference>
<comment type="similarity">
    <text evidence="1 5 6">Belongs to the EF-Ts family.</text>
</comment>
<evidence type="ECO:0000256" key="3">
    <source>
        <dbReference type="ARBA" id="ARBA00022768"/>
    </source>
</evidence>
<dbReference type="Gene3D" id="3.30.479.20">
    <property type="entry name" value="Elongation factor Ts, dimerisation domain"/>
    <property type="match status" value="1"/>
</dbReference>
<dbReference type="PROSITE" id="PS01127">
    <property type="entry name" value="EF_TS_2"/>
    <property type="match status" value="1"/>
</dbReference>
<dbReference type="InterPro" id="IPR001816">
    <property type="entry name" value="Transl_elong_EFTs/EF1B"/>
</dbReference>
<name>A0A971M632_9BACT</name>
<evidence type="ECO:0000259" key="8">
    <source>
        <dbReference type="Pfam" id="PF00889"/>
    </source>
</evidence>
<organism evidence="9 10">
    <name type="scientific">Syntrophorhabdus aromaticivorans</name>
    <dbReference type="NCBI Taxonomy" id="328301"/>
    <lineage>
        <taxon>Bacteria</taxon>
        <taxon>Pseudomonadati</taxon>
        <taxon>Thermodesulfobacteriota</taxon>
        <taxon>Syntrophorhabdia</taxon>
        <taxon>Syntrophorhabdales</taxon>
        <taxon>Syntrophorhabdaceae</taxon>
        <taxon>Syntrophorhabdus</taxon>
    </lineage>
</organism>
<dbReference type="EMBL" id="JAAYEE010000270">
    <property type="protein sequence ID" value="NLW36597.1"/>
    <property type="molecule type" value="Genomic_DNA"/>
</dbReference>
<gene>
    <name evidence="5 9" type="primary">tsf</name>
    <name evidence="9" type="ORF">GXY80_14135</name>
</gene>
<dbReference type="PROSITE" id="PS01126">
    <property type="entry name" value="EF_TS_1"/>
    <property type="match status" value="1"/>
</dbReference>
<dbReference type="GO" id="GO:0005737">
    <property type="term" value="C:cytoplasm"/>
    <property type="evidence" value="ECO:0007669"/>
    <property type="project" value="UniProtKB-SubCell"/>
</dbReference>
<reference evidence="9" key="1">
    <citation type="journal article" date="2020" name="Biotechnol. Biofuels">
        <title>New insights from the biogas microbiome by comprehensive genome-resolved metagenomics of nearly 1600 species originating from multiple anaerobic digesters.</title>
        <authorList>
            <person name="Campanaro S."/>
            <person name="Treu L."/>
            <person name="Rodriguez-R L.M."/>
            <person name="Kovalovszki A."/>
            <person name="Ziels R.M."/>
            <person name="Maus I."/>
            <person name="Zhu X."/>
            <person name="Kougias P.G."/>
            <person name="Basile A."/>
            <person name="Luo G."/>
            <person name="Schluter A."/>
            <person name="Konstantinidis K.T."/>
            <person name="Angelidaki I."/>
        </authorList>
    </citation>
    <scope>NUCLEOTIDE SEQUENCE</scope>
    <source>
        <strain evidence="9">AS06rmzACSIP_7</strain>
    </source>
</reference>
<evidence type="ECO:0000256" key="2">
    <source>
        <dbReference type="ARBA" id="ARBA00016956"/>
    </source>
</evidence>
<keyword evidence="3 5" id="KW-0251">Elongation factor</keyword>
<dbReference type="SUPFAM" id="SSF46934">
    <property type="entry name" value="UBA-like"/>
    <property type="match status" value="1"/>
</dbReference>
<dbReference type="AlphaFoldDB" id="A0A971M632"/>